<evidence type="ECO:0000256" key="8">
    <source>
        <dbReference type="ARBA" id="ARBA00022857"/>
    </source>
</evidence>
<evidence type="ECO:0000313" key="16">
    <source>
        <dbReference type="Proteomes" id="UP001066455"/>
    </source>
</evidence>
<evidence type="ECO:0000313" key="15">
    <source>
        <dbReference type="EMBL" id="MCY9278978.1"/>
    </source>
</evidence>
<dbReference type="PANTHER" id="PTHR42802">
    <property type="entry name" value="MONOOXYGENASE"/>
    <property type="match status" value="1"/>
</dbReference>
<evidence type="ECO:0000256" key="14">
    <source>
        <dbReference type="ARBA" id="ARBA00048407"/>
    </source>
</evidence>
<name>A0AA90F477_9BACI</name>
<evidence type="ECO:0000256" key="4">
    <source>
        <dbReference type="ARBA" id="ARBA00013076"/>
    </source>
</evidence>
<dbReference type="AlphaFoldDB" id="A0AA90F477"/>
<organism evidence="15 16">
    <name type="scientific">Bacillus haynesii</name>
    <dbReference type="NCBI Taxonomy" id="1925021"/>
    <lineage>
        <taxon>Bacteria</taxon>
        <taxon>Bacillati</taxon>
        <taxon>Bacillota</taxon>
        <taxon>Bacilli</taxon>
        <taxon>Bacillales</taxon>
        <taxon>Bacillaceae</taxon>
        <taxon>Bacillus</taxon>
    </lineage>
</organism>
<dbReference type="Pfam" id="PF13434">
    <property type="entry name" value="Lys_Orn_oxgnase"/>
    <property type="match status" value="1"/>
</dbReference>
<comment type="cofactor">
    <cofactor evidence="1">
        <name>FAD</name>
        <dbReference type="ChEBI" id="CHEBI:57692"/>
    </cofactor>
</comment>
<dbReference type="Gene3D" id="3.50.50.60">
    <property type="entry name" value="FAD/NAD(P)-binding domain"/>
    <property type="match status" value="1"/>
</dbReference>
<proteinExistence type="inferred from homology"/>
<protein>
    <recommendedName>
        <fullName evidence="5">L-lysine N6-monooxygenase MbtG</fullName>
        <ecNumber evidence="4">1.14.13.59</ecNumber>
    </recommendedName>
    <alternativeName>
        <fullName evidence="13">Lysine 6-N-hydroxylase</fullName>
    </alternativeName>
    <alternativeName>
        <fullName evidence="12">Lysine N6-hydroxylase</fullName>
    </alternativeName>
    <alternativeName>
        <fullName evidence="10">Lysine-N-oxygenase</fullName>
    </alternativeName>
    <alternativeName>
        <fullName evidence="11">Mycobactin synthase protein G</fullName>
    </alternativeName>
</protein>
<evidence type="ECO:0000256" key="11">
    <source>
        <dbReference type="ARBA" id="ARBA00031158"/>
    </source>
</evidence>
<evidence type="ECO:0000256" key="5">
    <source>
        <dbReference type="ARBA" id="ARBA00016406"/>
    </source>
</evidence>
<evidence type="ECO:0000256" key="12">
    <source>
        <dbReference type="ARBA" id="ARBA00032493"/>
    </source>
</evidence>
<evidence type="ECO:0000256" key="9">
    <source>
        <dbReference type="ARBA" id="ARBA00023002"/>
    </source>
</evidence>
<dbReference type="Proteomes" id="UP001066455">
    <property type="component" value="Unassembled WGS sequence"/>
</dbReference>
<gene>
    <name evidence="15" type="ORF">MOE73_02695</name>
</gene>
<evidence type="ECO:0000256" key="2">
    <source>
        <dbReference type="ARBA" id="ARBA00004924"/>
    </source>
</evidence>
<comment type="similarity">
    <text evidence="3">Belongs to the lysine N(6)-hydroxylase/L-ornithine N(5)-oxygenase family.</text>
</comment>
<sequence>MNSTKRPNDVYDVIGVGIGPFNLGLAALADSVSEINALFFERNESFNWHPGMLIEGTTLQVPFLADLVSMADVTSEYSFLNYLQQHNRLYSFYFLEDFHIPRKEYNHYCRWVAEQLDSCRFGMNVESIALIESNPDPLFKVRVANRENGGEAVYYAKHIALGIGTGPHVPETLSDALGGSVFHSAEYLKRKPGGFKGKRVAVVGSGQSAAEVFYDLVGEDETEHVSWLTRSKGFFPMEYSNLGLEYFSPDYIDFFYQLPQWKKDELLTQQDLLYKGISAKTISDIYHLLYERTCGGREAAFDLQSMTEVEQIEQHGETMILHCVNRVNEDRFERQADVVVLATGYKERLPESLAPVDSLIEKDASGRYVITRDYRLVTAATSKNHIFVQNGELHTHGVGAPDLGLGAYRNSVIINQLAGREVYTVSHKTVFQTFGTGIAEKTAVPNGS</sequence>
<keyword evidence="9" id="KW-0560">Oxidoreductase</keyword>
<dbReference type="InterPro" id="IPR025700">
    <property type="entry name" value="Lys/Orn_oxygenase"/>
</dbReference>
<evidence type="ECO:0000256" key="10">
    <source>
        <dbReference type="ARBA" id="ARBA00029939"/>
    </source>
</evidence>
<accession>A0AA90F477</accession>
<comment type="pathway">
    <text evidence="2">Siderophore biosynthesis.</text>
</comment>
<dbReference type="RefSeq" id="WP_268304794.1">
    <property type="nucleotide sequence ID" value="NZ_JALAJI010000009.1"/>
</dbReference>
<evidence type="ECO:0000256" key="6">
    <source>
        <dbReference type="ARBA" id="ARBA00022630"/>
    </source>
</evidence>
<evidence type="ECO:0000256" key="1">
    <source>
        <dbReference type="ARBA" id="ARBA00001974"/>
    </source>
</evidence>
<comment type="catalytic activity">
    <reaction evidence="14">
        <text>L-lysine + NADPH + O2 = N(6)-hydroxy-L-lysine + NADP(+) + H2O</text>
        <dbReference type="Rhea" id="RHEA:23228"/>
        <dbReference type="ChEBI" id="CHEBI:15377"/>
        <dbReference type="ChEBI" id="CHEBI:15379"/>
        <dbReference type="ChEBI" id="CHEBI:32551"/>
        <dbReference type="ChEBI" id="CHEBI:57783"/>
        <dbReference type="ChEBI" id="CHEBI:57820"/>
        <dbReference type="ChEBI" id="CHEBI:58349"/>
        <dbReference type="EC" id="1.14.13.59"/>
    </reaction>
</comment>
<dbReference type="SUPFAM" id="SSF51905">
    <property type="entry name" value="FAD/NAD(P)-binding domain"/>
    <property type="match status" value="2"/>
</dbReference>
<dbReference type="InterPro" id="IPR036188">
    <property type="entry name" value="FAD/NAD-bd_sf"/>
</dbReference>
<dbReference type="GO" id="GO:0047091">
    <property type="term" value="F:L-lysine 6-monooxygenase (NADPH) activity"/>
    <property type="evidence" value="ECO:0007669"/>
    <property type="project" value="UniProtKB-EC"/>
</dbReference>
<dbReference type="PANTHER" id="PTHR42802:SF1">
    <property type="entry name" value="L-ORNITHINE N(5)-MONOOXYGENASE"/>
    <property type="match status" value="1"/>
</dbReference>
<keyword evidence="7" id="KW-0274">FAD</keyword>
<dbReference type="EC" id="1.14.13.59" evidence="4"/>
<evidence type="ECO:0000256" key="7">
    <source>
        <dbReference type="ARBA" id="ARBA00022827"/>
    </source>
</evidence>
<evidence type="ECO:0000256" key="13">
    <source>
        <dbReference type="ARBA" id="ARBA00032738"/>
    </source>
</evidence>
<keyword evidence="6" id="KW-0285">Flavoprotein</keyword>
<evidence type="ECO:0000256" key="3">
    <source>
        <dbReference type="ARBA" id="ARBA00007588"/>
    </source>
</evidence>
<dbReference type="EMBL" id="JALAXI010000003">
    <property type="protein sequence ID" value="MCY9278978.1"/>
    <property type="molecule type" value="Genomic_DNA"/>
</dbReference>
<comment type="caution">
    <text evidence="15">The sequence shown here is derived from an EMBL/GenBank/DDBJ whole genome shotgun (WGS) entry which is preliminary data.</text>
</comment>
<reference evidence="15" key="1">
    <citation type="submission" date="2022-02" db="EMBL/GenBank/DDBJ databases">
        <title>Crop Bioprotection Bacillus Genome Sequencing.</title>
        <authorList>
            <person name="Dunlap C."/>
        </authorList>
    </citation>
    <scope>NUCLEOTIDE SEQUENCE</scope>
    <source>
        <strain evidence="15">T20C14</strain>
    </source>
</reference>
<keyword evidence="8" id="KW-0521">NADP</keyword>